<evidence type="ECO:0000256" key="3">
    <source>
        <dbReference type="ARBA" id="ARBA00023157"/>
    </source>
</evidence>
<feature type="domain" description="Peptidase S1" evidence="6">
    <location>
        <begin position="39"/>
        <end position="275"/>
    </location>
</feature>
<evidence type="ECO:0000313" key="7">
    <source>
        <dbReference type="EMBL" id="CAB9525914.1"/>
    </source>
</evidence>
<feature type="transmembrane region" description="Helical" evidence="5">
    <location>
        <begin position="12"/>
        <end position="32"/>
    </location>
</feature>
<dbReference type="OrthoDB" id="74960at2759"/>
<dbReference type="PROSITE" id="PS00134">
    <property type="entry name" value="TRYPSIN_HIS"/>
    <property type="match status" value="1"/>
</dbReference>
<evidence type="ECO:0000256" key="5">
    <source>
        <dbReference type="SAM" id="Phobius"/>
    </source>
</evidence>
<dbReference type="InterPro" id="IPR009003">
    <property type="entry name" value="Peptidase_S1_PA"/>
</dbReference>
<dbReference type="CDD" id="cd00190">
    <property type="entry name" value="Tryp_SPc"/>
    <property type="match status" value="1"/>
</dbReference>
<dbReference type="Pfam" id="PF00089">
    <property type="entry name" value="Trypsin"/>
    <property type="match status" value="1"/>
</dbReference>
<dbReference type="Gene3D" id="2.40.10.10">
    <property type="entry name" value="Trypsin-like serine proteases"/>
    <property type="match status" value="1"/>
</dbReference>
<evidence type="ECO:0000259" key="6">
    <source>
        <dbReference type="PROSITE" id="PS50240"/>
    </source>
</evidence>
<dbReference type="InterPro" id="IPR043504">
    <property type="entry name" value="Peptidase_S1_PA_chymotrypsin"/>
</dbReference>
<gene>
    <name evidence="7" type="ORF">SEMRO_1748_G295090.1</name>
</gene>
<dbReference type="EMBL" id="CAICTM010001746">
    <property type="protein sequence ID" value="CAB9525914.1"/>
    <property type="molecule type" value="Genomic_DNA"/>
</dbReference>
<dbReference type="PANTHER" id="PTHR24276">
    <property type="entry name" value="POLYSERASE-RELATED"/>
    <property type="match status" value="1"/>
</dbReference>
<comment type="caution">
    <text evidence="7">The sequence shown here is derived from an EMBL/GenBank/DDBJ whole genome shotgun (WGS) entry which is preliminary data.</text>
</comment>
<dbReference type="InterPro" id="IPR033116">
    <property type="entry name" value="TRYPSIN_SER"/>
</dbReference>
<accession>A0A9N8EVP5</accession>
<dbReference type="Proteomes" id="UP001153069">
    <property type="component" value="Unassembled WGS sequence"/>
</dbReference>
<dbReference type="InterPro" id="IPR050430">
    <property type="entry name" value="Peptidase_S1"/>
</dbReference>
<dbReference type="PANTHER" id="PTHR24276:SF91">
    <property type="entry name" value="AT26814P-RELATED"/>
    <property type="match status" value="1"/>
</dbReference>
<dbReference type="InterPro" id="IPR018114">
    <property type="entry name" value="TRYPSIN_HIS"/>
</dbReference>
<keyword evidence="2" id="KW-0843">Virulence</keyword>
<dbReference type="PROSITE" id="PS50240">
    <property type="entry name" value="TRYPSIN_DOM"/>
    <property type="match status" value="1"/>
</dbReference>
<name>A0A9N8EVP5_9STRA</name>
<dbReference type="SMART" id="SM00020">
    <property type="entry name" value="Tryp_SPc"/>
    <property type="match status" value="1"/>
</dbReference>
<protein>
    <submittedName>
        <fullName evidence="7">Chymotrypsin-like elastase family member 2A</fullName>
    </submittedName>
</protein>
<evidence type="ECO:0000313" key="8">
    <source>
        <dbReference type="Proteomes" id="UP001153069"/>
    </source>
</evidence>
<sequence length="676" mass="73859">MNVFNSSSHPPTWFLVGGMIVAATNAVGAASLRGVDPRIVNGNPASSPYPSFGFFEVGCGSSIVAPDMVLTAAHCDHSDVLYRRLWFGSTELREGKVRTAVERFVHPNYHDSKLGGSGAYDFMLLKLNASILVQNDGVTPTNLEPIVLNDNPSNPAPNDQVLAIGHGRNHRDALALEENLLELTLFTYDNLVCQDIYDQLASTSTLMVVPESMFCAGQGPQGFGGTCNGDSGGPVVDASGVQVGVVSWGASCTHGYPSVFGRVSSAHDWMIATICENTCFPDPVLCSDIANLHPCASKLDTSTLPTGNVNFTLSIVSDMYPDEIGFLLEHVDLGMEVFFQPYETYSYSDVAGLRSGEEFIIRHRWKNLPGGTYHLILGDNDHDGICYGYSNCLNQENVMLSSESGETIWSHNGRYFSGTDIYVRFDADGNVLWVSEYELGSSEPTPSPTIAPAIPEDTGYPGEFPDDPFEVTLNVYYDSWLPETWWTFQKLDMDIGLPWSSIDRAGVEWMTERQNATETWTTISMGPEGLEVPGSLNSYTQPGLEPGSVYRFEFHDSFGDGIYTWGATITNSSASLDYSDGTVLWALPHDFSAYSKAHIWVDSDGNAQAIDYIKVPVASSYIADSCDQTSLASQEGRYMCEDVCARGRCCWDTTAGARCNEYQPTCWGYALCGNLL</sequence>
<dbReference type="InterPro" id="IPR001314">
    <property type="entry name" value="Peptidase_S1A"/>
</dbReference>
<organism evidence="7 8">
    <name type="scientific">Seminavis robusta</name>
    <dbReference type="NCBI Taxonomy" id="568900"/>
    <lineage>
        <taxon>Eukaryota</taxon>
        <taxon>Sar</taxon>
        <taxon>Stramenopiles</taxon>
        <taxon>Ochrophyta</taxon>
        <taxon>Bacillariophyta</taxon>
        <taxon>Bacillariophyceae</taxon>
        <taxon>Bacillariophycidae</taxon>
        <taxon>Naviculales</taxon>
        <taxon>Naviculaceae</taxon>
        <taxon>Seminavis</taxon>
    </lineage>
</organism>
<dbReference type="SUPFAM" id="SSF50494">
    <property type="entry name" value="Trypsin-like serine proteases"/>
    <property type="match status" value="1"/>
</dbReference>
<keyword evidence="5" id="KW-0472">Membrane</keyword>
<dbReference type="PRINTS" id="PR00722">
    <property type="entry name" value="CHYMOTRYPSIN"/>
</dbReference>
<keyword evidence="8" id="KW-1185">Reference proteome</keyword>
<comment type="similarity">
    <text evidence="1">Belongs to the peptidase S1 family.</text>
</comment>
<keyword evidence="5" id="KW-1133">Transmembrane helix</keyword>
<proteinExistence type="inferred from homology"/>
<dbReference type="AlphaFoldDB" id="A0A9N8EVP5"/>
<reference evidence="7" key="1">
    <citation type="submission" date="2020-06" db="EMBL/GenBank/DDBJ databases">
        <authorList>
            <consortium name="Plant Systems Biology data submission"/>
        </authorList>
    </citation>
    <scope>NUCLEOTIDE SEQUENCE</scope>
    <source>
        <strain evidence="7">D6</strain>
    </source>
</reference>
<dbReference type="InterPro" id="IPR001254">
    <property type="entry name" value="Trypsin_dom"/>
</dbReference>
<keyword evidence="4" id="KW-0645">Protease</keyword>
<keyword evidence="4" id="KW-0378">Hydrolase</keyword>
<dbReference type="GO" id="GO:0006508">
    <property type="term" value="P:proteolysis"/>
    <property type="evidence" value="ECO:0007669"/>
    <property type="project" value="UniProtKB-KW"/>
</dbReference>
<keyword evidence="3" id="KW-1015">Disulfide bond</keyword>
<keyword evidence="4" id="KW-0720">Serine protease</keyword>
<keyword evidence="5" id="KW-0812">Transmembrane</keyword>
<evidence type="ECO:0000256" key="2">
    <source>
        <dbReference type="ARBA" id="ARBA00023026"/>
    </source>
</evidence>
<evidence type="ECO:0000256" key="1">
    <source>
        <dbReference type="ARBA" id="ARBA00007664"/>
    </source>
</evidence>
<dbReference type="GO" id="GO:0004252">
    <property type="term" value="F:serine-type endopeptidase activity"/>
    <property type="evidence" value="ECO:0007669"/>
    <property type="project" value="InterPro"/>
</dbReference>
<evidence type="ECO:0000256" key="4">
    <source>
        <dbReference type="RuleBase" id="RU363034"/>
    </source>
</evidence>
<dbReference type="PROSITE" id="PS00135">
    <property type="entry name" value="TRYPSIN_SER"/>
    <property type="match status" value="1"/>
</dbReference>